<dbReference type="Gene3D" id="3.40.50.2000">
    <property type="entry name" value="Glycogen Phosphorylase B"/>
    <property type="match status" value="1"/>
</dbReference>
<dbReference type="Gene3D" id="1.25.40.10">
    <property type="entry name" value="Tetratricopeptide repeat domain"/>
    <property type="match status" value="3"/>
</dbReference>
<proteinExistence type="predicted"/>
<dbReference type="InterPro" id="IPR011990">
    <property type="entry name" value="TPR-like_helical_dom_sf"/>
</dbReference>
<dbReference type="InterPro" id="IPR019734">
    <property type="entry name" value="TPR_rpt"/>
</dbReference>
<evidence type="ECO:0000256" key="3">
    <source>
        <dbReference type="PROSITE-ProRule" id="PRU00339"/>
    </source>
</evidence>
<dbReference type="SUPFAM" id="SSF48452">
    <property type="entry name" value="TPR-like"/>
    <property type="match status" value="2"/>
</dbReference>
<gene>
    <name evidence="4" type="ORF">SAMN05421742_10694</name>
</gene>
<dbReference type="PANTHER" id="PTHR45586">
    <property type="entry name" value="TPR REPEAT-CONTAINING PROTEIN PA4667"/>
    <property type="match status" value="1"/>
</dbReference>
<organism evidence="4 5">
    <name type="scientific">Roseospirillum parvum</name>
    <dbReference type="NCBI Taxonomy" id="83401"/>
    <lineage>
        <taxon>Bacteria</taxon>
        <taxon>Pseudomonadati</taxon>
        <taxon>Pseudomonadota</taxon>
        <taxon>Alphaproteobacteria</taxon>
        <taxon>Rhodospirillales</taxon>
        <taxon>Rhodospirillaceae</taxon>
        <taxon>Roseospirillum</taxon>
    </lineage>
</organism>
<evidence type="ECO:0000313" key="4">
    <source>
        <dbReference type="EMBL" id="SDH35319.1"/>
    </source>
</evidence>
<accession>A0A1G8BQ86</accession>
<dbReference type="PANTHER" id="PTHR45586:SF14">
    <property type="entry name" value="TETRATRICOPEPTIDE TPR_2 REPEAT PROTEIN"/>
    <property type="match status" value="1"/>
</dbReference>
<name>A0A1G8BQ86_9PROT</name>
<dbReference type="Pfam" id="PF13181">
    <property type="entry name" value="TPR_8"/>
    <property type="match status" value="1"/>
</dbReference>
<reference evidence="5" key="1">
    <citation type="submission" date="2016-10" db="EMBL/GenBank/DDBJ databases">
        <authorList>
            <person name="Varghese N."/>
            <person name="Submissions S."/>
        </authorList>
    </citation>
    <scope>NUCLEOTIDE SEQUENCE [LARGE SCALE GENOMIC DNA]</scope>
    <source>
        <strain evidence="5">930I</strain>
    </source>
</reference>
<dbReference type="SMART" id="SM00028">
    <property type="entry name" value="TPR"/>
    <property type="match status" value="5"/>
</dbReference>
<evidence type="ECO:0000313" key="5">
    <source>
        <dbReference type="Proteomes" id="UP000217076"/>
    </source>
</evidence>
<sequence>MSRARALSLLGLAEHLEGAGQAAEAATCRTEAAELARAAADPSALNQVALALEGAGDLDGAHALLVAAHQLAPDRLEPAVNLGNLLRRLGRLEEARTVLEAVARAAPDHPALNHNLGLVLAELGRGPAALKALRRALDGVAGDQPAEAVVASDLGAVLKDLDRPAEALSLLRRAHALAPGDRRIATQLAGACLKALHVAEAVERFEALAASAPDDGPAEAGEAWSNLAAALIEANRAEDAIAAAGRALGLDPQAPGALFNRAVARLLAGDWAAGLPEYGWRWRGAGAARYGRAPDLPTWDGAPLAAGQSLWVRGEQGLGDHLMLARYLPLLADRVAPGGLVIECYPSLTRLLAVLPGLAGVPLAFGNPAAERPPPGAPAQIDLYDLPVHFPTTPEAVPGRVPYLAAPSPGPDWLAEVEALPRPRLGLVWAGKPRPRDRGLPLADLLAALDGLPGSRVALQTGPGRAELARLPAGRRPFDAGGRVGDLADTAAVMARLDRVVSIDTAAAHLAGGLGVPLDLLLIHGADWRWLRDRADSPLYPSARLFRQRKERDWEAPLRALRVHLAGRVTEDSPSIA</sequence>
<keyword evidence="2 3" id="KW-0802">TPR repeat</keyword>
<dbReference type="RefSeq" id="WP_176787790.1">
    <property type="nucleotide sequence ID" value="NZ_FNCV01000006.1"/>
</dbReference>
<feature type="repeat" description="TPR" evidence="3">
    <location>
        <begin position="221"/>
        <end position="254"/>
    </location>
</feature>
<dbReference type="Proteomes" id="UP000217076">
    <property type="component" value="Unassembled WGS sequence"/>
</dbReference>
<dbReference type="InterPro" id="IPR051012">
    <property type="entry name" value="CellSynth/LPSAsmb/PSIAsmb"/>
</dbReference>
<evidence type="ECO:0000256" key="2">
    <source>
        <dbReference type="ARBA" id="ARBA00022803"/>
    </source>
</evidence>
<evidence type="ECO:0000256" key="1">
    <source>
        <dbReference type="ARBA" id="ARBA00022737"/>
    </source>
</evidence>
<dbReference type="PROSITE" id="PS50005">
    <property type="entry name" value="TPR"/>
    <property type="match status" value="1"/>
</dbReference>
<dbReference type="AlphaFoldDB" id="A0A1G8BQ86"/>
<keyword evidence="5" id="KW-1185">Reference proteome</keyword>
<dbReference type="SUPFAM" id="SSF53756">
    <property type="entry name" value="UDP-Glycosyltransferase/glycogen phosphorylase"/>
    <property type="match status" value="1"/>
</dbReference>
<dbReference type="STRING" id="83401.SAMN05421742_10694"/>
<keyword evidence="1" id="KW-0677">Repeat</keyword>
<protein>
    <submittedName>
        <fullName evidence="4">Tetratricopeptide (TPR) repeat</fullName>
    </submittedName>
</protein>
<dbReference type="EMBL" id="FNCV01000006">
    <property type="protein sequence ID" value="SDH35319.1"/>
    <property type="molecule type" value="Genomic_DNA"/>
</dbReference>
<dbReference type="Pfam" id="PF13424">
    <property type="entry name" value="TPR_12"/>
    <property type="match status" value="1"/>
</dbReference>
<dbReference type="Pfam" id="PF13432">
    <property type="entry name" value="TPR_16"/>
    <property type="match status" value="1"/>
</dbReference>